<protein>
    <submittedName>
        <fullName evidence="3">Alpha/beta fold hydrolase</fullName>
    </submittedName>
</protein>
<dbReference type="SUPFAM" id="SSF53474">
    <property type="entry name" value="alpha/beta-Hydrolases"/>
    <property type="match status" value="1"/>
</dbReference>
<evidence type="ECO:0000256" key="1">
    <source>
        <dbReference type="SAM" id="Phobius"/>
    </source>
</evidence>
<evidence type="ECO:0000259" key="2">
    <source>
        <dbReference type="Pfam" id="PF12697"/>
    </source>
</evidence>
<dbReference type="InterPro" id="IPR029058">
    <property type="entry name" value="AB_hydrolase_fold"/>
</dbReference>
<feature type="transmembrane region" description="Helical" evidence="1">
    <location>
        <begin position="7"/>
        <end position="26"/>
    </location>
</feature>
<keyword evidence="4" id="KW-1185">Reference proteome</keyword>
<evidence type="ECO:0000313" key="3">
    <source>
        <dbReference type="EMBL" id="MDO1537908.1"/>
    </source>
</evidence>
<dbReference type="Pfam" id="PF12697">
    <property type="entry name" value="Abhydrolase_6"/>
    <property type="match status" value="1"/>
</dbReference>
<dbReference type="Gene3D" id="3.40.50.1820">
    <property type="entry name" value="alpha/beta hydrolase"/>
    <property type="match status" value="1"/>
</dbReference>
<dbReference type="EMBL" id="JAUKVY010000052">
    <property type="protein sequence ID" value="MDO1537908.1"/>
    <property type="molecule type" value="Genomic_DNA"/>
</dbReference>
<dbReference type="InterPro" id="IPR000073">
    <property type="entry name" value="AB_hydrolase_1"/>
</dbReference>
<name>A0ABT8SGB5_9BURK</name>
<keyword evidence="3" id="KW-0378">Hydrolase</keyword>
<organism evidence="3 4">
    <name type="scientific">Variovorax ginsengisoli</name>
    <dbReference type="NCBI Taxonomy" id="363844"/>
    <lineage>
        <taxon>Bacteria</taxon>
        <taxon>Pseudomonadati</taxon>
        <taxon>Pseudomonadota</taxon>
        <taxon>Betaproteobacteria</taxon>
        <taxon>Burkholderiales</taxon>
        <taxon>Comamonadaceae</taxon>
        <taxon>Variovorax</taxon>
    </lineage>
</organism>
<dbReference type="GO" id="GO:0016787">
    <property type="term" value="F:hydrolase activity"/>
    <property type="evidence" value="ECO:0007669"/>
    <property type="project" value="UniProtKB-KW"/>
</dbReference>
<feature type="domain" description="AB hydrolase-1" evidence="2">
    <location>
        <begin position="109"/>
        <end position="214"/>
    </location>
</feature>
<reference evidence="3" key="1">
    <citation type="submission" date="2023-06" db="EMBL/GenBank/DDBJ databases">
        <authorList>
            <person name="Jiang Y."/>
            <person name="Liu Q."/>
        </authorList>
    </citation>
    <scope>NUCLEOTIDE SEQUENCE</scope>
    <source>
        <strain evidence="3">CGMCC 1.12090</strain>
    </source>
</reference>
<keyword evidence="1" id="KW-0472">Membrane</keyword>
<dbReference type="PANTHER" id="PTHR37946">
    <property type="entry name" value="SLL1969 PROTEIN"/>
    <property type="match status" value="1"/>
</dbReference>
<proteinExistence type="predicted"/>
<feature type="transmembrane region" description="Helical" evidence="1">
    <location>
        <begin position="32"/>
        <end position="55"/>
    </location>
</feature>
<evidence type="ECO:0000313" key="4">
    <source>
        <dbReference type="Proteomes" id="UP001169027"/>
    </source>
</evidence>
<dbReference type="Proteomes" id="UP001169027">
    <property type="component" value="Unassembled WGS sequence"/>
</dbReference>
<sequence>MVARAQRWLVLAWLVAAVAWTAAWWSRSPATAIAGLLVLSGSHAVFLAFEFVLAWRVDESDPLPRASAWQFFKAWLAESIAAPRVFAWYQPFRWRAIPDHLPQSGRRGVVLVHGFVGNRAFWTPWLRELRAADRAFVAVDLEPVFGSIDRYVQTIDAAIVRVTAATGQPPLLICHSMGGLAARAWLRDADGARVHRIATLGTPHRGTWLARFGRTANGRQMRMGGEWLQRIDGERTSVQQVPFSCWYSNSDNIVFPTSVATLPGADNRLAAGRGHVELAFDAPVRREVLALLDAT</sequence>
<keyword evidence="1" id="KW-1133">Transmembrane helix</keyword>
<keyword evidence="1" id="KW-0812">Transmembrane</keyword>
<gene>
    <name evidence="3" type="ORF">Q2T77_37335</name>
</gene>
<comment type="caution">
    <text evidence="3">The sequence shown here is derived from an EMBL/GenBank/DDBJ whole genome shotgun (WGS) entry which is preliminary data.</text>
</comment>
<accession>A0ABT8SGB5</accession>
<dbReference type="PANTHER" id="PTHR37946:SF1">
    <property type="entry name" value="SLL1969 PROTEIN"/>
    <property type="match status" value="1"/>
</dbReference>